<keyword evidence="2" id="KW-1185">Reference proteome</keyword>
<evidence type="ECO:0000313" key="2">
    <source>
        <dbReference type="Proteomes" id="UP001165378"/>
    </source>
</evidence>
<sequence length="161" mass="17933">MKSADVPDRQAVTQAAAVLSAQLGLQDAHDRPPSATFVWQGYLRYAGSRFATPPTPDADGLLFQFGTWAFDGPRMFSVDFCRQFEIVGEDGEFEHYVQVHCELIYPADPELDALGGFNSWFFHDSGDDLEAWAAAIGSHQVWSALDTRRPSSLRVWEDDAC</sequence>
<name>A0AA41Q504_9ACTN</name>
<organism evidence="1 2">
    <name type="scientific">Yinghuangia soli</name>
    <dbReference type="NCBI Taxonomy" id="2908204"/>
    <lineage>
        <taxon>Bacteria</taxon>
        <taxon>Bacillati</taxon>
        <taxon>Actinomycetota</taxon>
        <taxon>Actinomycetes</taxon>
        <taxon>Kitasatosporales</taxon>
        <taxon>Streptomycetaceae</taxon>
        <taxon>Yinghuangia</taxon>
    </lineage>
</organism>
<accession>A0AA41Q504</accession>
<comment type="caution">
    <text evidence="1">The sequence shown here is derived from an EMBL/GenBank/DDBJ whole genome shotgun (WGS) entry which is preliminary data.</text>
</comment>
<dbReference type="Proteomes" id="UP001165378">
    <property type="component" value="Unassembled WGS sequence"/>
</dbReference>
<proteinExistence type="predicted"/>
<dbReference type="AlphaFoldDB" id="A0AA41Q504"/>
<dbReference type="RefSeq" id="WP_235055439.1">
    <property type="nucleotide sequence ID" value="NZ_JAKFHA010000018.1"/>
</dbReference>
<reference evidence="1" key="1">
    <citation type="submission" date="2022-01" db="EMBL/GenBank/DDBJ databases">
        <title>Genome-Based Taxonomic Classification of the Phylum Actinobacteria.</title>
        <authorList>
            <person name="Gao Y."/>
        </authorList>
    </citation>
    <scope>NUCLEOTIDE SEQUENCE</scope>
    <source>
        <strain evidence="1">KLBMP 8922</strain>
    </source>
</reference>
<protein>
    <submittedName>
        <fullName evidence="1">Uncharacterized protein</fullName>
    </submittedName>
</protein>
<dbReference type="EMBL" id="JAKFHA010000018">
    <property type="protein sequence ID" value="MCF2530781.1"/>
    <property type="molecule type" value="Genomic_DNA"/>
</dbReference>
<gene>
    <name evidence="1" type="ORF">LZ495_26680</name>
</gene>
<evidence type="ECO:0000313" key="1">
    <source>
        <dbReference type="EMBL" id="MCF2530781.1"/>
    </source>
</evidence>